<dbReference type="InterPro" id="IPR048395">
    <property type="entry name" value="Glyco_hydro_31_C"/>
</dbReference>
<dbReference type="SUPFAM" id="SSF51011">
    <property type="entry name" value="Glycosyl hydrolase domain"/>
    <property type="match status" value="1"/>
</dbReference>
<dbReference type="EMBL" id="JRGF01000005">
    <property type="protein sequence ID" value="KHE42289.1"/>
    <property type="molecule type" value="Genomic_DNA"/>
</dbReference>
<feature type="domain" description="Glycosyl hydrolase family 31 C-terminal" evidence="6">
    <location>
        <begin position="421"/>
        <end position="497"/>
    </location>
</feature>
<evidence type="ECO:0000313" key="8">
    <source>
        <dbReference type="Proteomes" id="UP000030889"/>
    </source>
</evidence>
<dbReference type="Pfam" id="PF21365">
    <property type="entry name" value="Glyco_hydro_31_3rd"/>
    <property type="match status" value="1"/>
</dbReference>
<evidence type="ECO:0000256" key="1">
    <source>
        <dbReference type="ARBA" id="ARBA00007806"/>
    </source>
</evidence>
<organism evidence="7 8">
    <name type="scientific">Alistipes inops</name>
    <dbReference type="NCBI Taxonomy" id="1501391"/>
    <lineage>
        <taxon>Bacteria</taxon>
        <taxon>Pseudomonadati</taxon>
        <taxon>Bacteroidota</taxon>
        <taxon>Bacteroidia</taxon>
        <taxon>Bacteroidales</taxon>
        <taxon>Rikenellaceae</taxon>
        <taxon>Alistipes</taxon>
    </lineage>
</organism>
<sequence length="500" mass="55017">MLSAALPAQTPHTIRIEPLRNEKWWGLFAGGGPAQPFAAPFDSSNCDSCGTFTIPFMISSGGRMMWSSAPADVVFDGSLFTVTPSGTQPTVAKGGRTLREAYLYCVHKYAWPKGTAPARHPFMRPVYDTGLSEALIAAGGTALLAAADSITAHGYPPGLLLIPDGWQDHSGEGGLDRNLYASFRDTADELTRRGFDVMFTVTPYIPAAGQRYIEARRKGMLLEDAEGRPAVIRLPSGYYACLDVTLPEVTAYFGELLDNLRKEGITALRFDCHRALDILPPGERTERYLTAWAALGERYGAAMYPLAEQTQTQWRPYSVALSPEISWESMRRALTDAIHAGLTGHIYPYLSLTSSAGHCSDETMLLRAVQLALFMPIAAVPPDGSLFPTGTCRKEMEKAVGLRMEMNGYMEELLQEAGTTGEPLMRHMEYQFPGQGFWDCTDQYMLGSRYLVAPVLDDTGRRTVRLPRGTWISADGTRYKGPRVINVDVSDGSIPLFRLR</sequence>
<evidence type="ECO:0000256" key="4">
    <source>
        <dbReference type="RuleBase" id="RU361185"/>
    </source>
</evidence>
<keyword evidence="8" id="KW-1185">Reference proteome</keyword>
<dbReference type="Proteomes" id="UP000030889">
    <property type="component" value="Unassembled WGS sequence"/>
</dbReference>
<evidence type="ECO:0000256" key="2">
    <source>
        <dbReference type="ARBA" id="ARBA00022801"/>
    </source>
</evidence>
<dbReference type="PANTHER" id="PTHR43053">
    <property type="entry name" value="GLYCOSIDASE FAMILY 31"/>
    <property type="match status" value="1"/>
</dbReference>
<dbReference type="SUPFAM" id="SSF51445">
    <property type="entry name" value="(Trans)glycosidases"/>
    <property type="match status" value="1"/>
</dbReference>
<dbReference type="InterPro" id="IPR013780">
    <property type="entry name" value="Glyco_hydro_b"/>
</dbReference>
<keyword evidence="3 4" id="KW-0326">Glycosidase</keyword>
<gene>
    <name evidence="7" type="ORF">LG35_05210</name>
</gene>
<accession>A0ABR4YJ48</accession>
<dbReference type="PANTHER" id="PTHR43053:SF4">
    <property type="entry name" value="MYOGENESIS-REGULATING GLYCOSIDASE"/>
    <property type="match status" value="1"/>
</dbReference>
<evidence type="ECO:0000259" key="6">
    <source>
        <dbReference type="Pfam" id="PF21365"/>
    </source>
</evidence>
<name>A0ABR4YJ48_9BACT</name>
<dbReference type="Gene3D" id="2.60.40.1180">
    <property type="entry name" value="Golgi alpha-mannosidase II"/>
    <property type="match status" value="1"/>
</dbReference>
<feature type="domain" description="Glycoside hydrolase family 31 TIM barrel" evidence="5">
    <location>
        <begin position="146"/>
        <end position="279"/>
    </location>
</feature>
<dbReference type="Pfam" id="PF01055">
    <property type="entry name" value="Glyco_hydro_31_2nd"/>
    <property type="match status" value="1"/>
</dbReference>
<reference evidence="7 8" key="1">
    <citation type="submission" date="2014-09" db="EMBL/GenBank/DDBJ databases">
        <title>Alistipes sp. 627, sp. nov., a novel member of the family Rikenellaceae isolated from human faeces.</title>
        <authorList>
            <person name="Shkoporov A.N."/>
            <person name="Chaplin A.V."/>
            <person name="Motuzova O.V."/>
            <person name="Kafarskaia L.I."/>
            <person name="Khokhlova E.V."/>
            <person name="Efimov B.A."/>
        </authorList>
    </citation>
    <scope>NUCLEOTIDE SEQUENCE [LARGE SCALE GENOMIC DNA]</scope>
    <source>
        <strain evidence="7 8">627</strain>
    </source>
</reference>
<dbReference type="InterPro" id="IPR000322">
    <property type="entry name" value="Glyco_hydro_31_TIM"/>
</dbReference>
<evidence type="ECO:0000256" key="3">
    <source>
        <dbReference type="ARBA" id="ARBA00023295"/>
    </source>
</evidence>
<dbReference type="Gene3D" id="3.20.20.80">
    <property type="entry name" value="Glycosidases"/>
    <property type="match status" value="1"/>
</dbReference>
<comment type="similarity">
    <text evidence="1 4">Belongs to the glycosyl hydrolase 31 family.</text>
</comment>
<evidence type="ECO:0008006" key="9">
    <source>
        <dbReference type="Google" id="ProtNLM"/>
    </source>
</evidence>
<comment type="caution">
    <text evidence="7">The sequence shown here is derived from an EMBL/GenBank/DDBJ whole genome shotgun (WGS) entry which is preliminary data.</text>
</comment>
<evidence type="ECO:0000259" key="5">
    <source>
        <dbReference type="Pfam" id="PF01055"/>
    </source>
</evidence>
<keyword evidence="2 4" id="KW-0378">Hydrolase</keyword>
<evidence type="ECO:0000313" key="7">
    <source>
        <dbReference type="EMBL" id="KHE42289.1"/>
    </source>
</evidence>
<protein>
    <recommendedName>
        <fullName evidence="9">Glycoside hydrolase</fullName>
    </recommendedName>
</protein>
<dbReference type="InterPro" id="IPR050985">
    <property type="entry name" value="Alpha-glycosidase_related"/>
</dbReference>
<dbReference type="InterPro" id="IPR017853">
    <property type="entry name" value="GH"/>
</dbReference>
<proteinExistence type="inferred from homology"/>